<dbReference type="GO" id="GO:0003677">
    <property type="term" value="F:DNA binding"/>
    <property type="evidence" value="ECO:0007669"/>
    <property type="project" value="UniProtKB-KW"/>
</dbReference>
<organism evidence="2 3">
    <name type="scientific">Nitrosomonas aestuarii</name>
    <dbReference type="NCBI Taxonomy" id="52441"/>
    <lineage>
        <taxon>Bacteria</taxon>
        <taxon>Pseudomonadati</taxon>
        <taxon>Pseudomonadota</taxon>
        <taxon>Betaproteobacteria</taxon>
        <taxon>Nitrosomonadales</taxon>
        <taxon>Nitrosomonadaceae</taxon>
        <taxon>Nitrosomonas</taxon>
    </lineage>
</organism>
<sequence length="238" mass="26495">MSKKRAESRSRYYIREQAAKRGWNLQHPTRDGDCLEEQEILNHIPDIGLGLDRPDFLFCLNGLPAVVIEAKNTASKINDAINEAIQYADLINSNSNYKIKIAVGAAGEENHGFVVEVRYLRGDKWQFLNSNGYEITTIPSKREVETALLADDATTRVEVPSVVEFIDAAIELSRILRLAKVEAPLRPKVIGALTLAMYQGDVITSHDQALNSINSLLEDAINEAVDLTPEKKHASLNR</sequence>
<protein>
    <submittedName>
        <fullName evidence="2">Type I restriction enzyme R protein N terminus (HSDR_N)</fullName>
    </submittedName>
</protein>
<dbReference type="RefSeq" id="WP_090699260.1">
    <property type="nucleotide sequence ID" value="NZ_FOSP01000011.1"/>
</dbReference>
<gene>
    <name evidence="2" type="ORF">SAMN05216302_1011128</name>
</gene>
<dbReference type="InterPro" id="IPR007409">
    <property type="entry name" value="Restrct_endonuc_type1_HsdR_N"/>
</dbReference>
<dbReference type="EMBL" id="FOSP01000011">
    <property type="protein sequence ID" value="SFK65947.1"/>
    <property type="molecule type" value="Genomic_DNA"/>
</dbReference>
<dbReference type="AlphaFoldDB" id="A0A1I4BCV3"/>
<keyword evidence="3" id="KW-1185">Reference proteome</keyword>
<dbReference type="GO" id="GO:0005524">
    <property type="term" value="F:ATP binding"/>
    <property type="evidence" value="ECO:0007669"/>
    <property type="project" value="UniProtKB-KW"/>
</dbReference>
<reference evidence="3" key="1">
    <citation type="submission" date="2016-10" db="EMBL/GenBank/DDBJ databases">
        <authorList>
            <person name="Varghese N."/>
            <person name="Submissions S."/>
        </authorList>
    </citation>
    <scope>NUCLEOTIDE SEQUENCE [LARGE SCALE GENOMIC DNA]</scope>
    <source>
        <strain evidence="3">Nm69</strain>
    </source>
</reference>
<dbReference type="STRING" id="52441.SAMN05216302_1011128"/>
<evidence type="ECO:0000259" key="1">
    <source>
        <dbReference type="Pfam" id="PF04313"/>
    </source>
</evidence>
<accession>A0A1I4BCV3</accession>
<evidence type="ECO:0000313" key="3">
    <source>
        <dbReference type="Proteomes" id="UP000199533"/>
    </source>
</evidence>
<name>A0A1I4BCV3_9PROT</name>
<dbReference type="Pfam" id="PF04313">
    <property type="entry name" value="HSDR_N"/>
    <property type="match status" value="1"/>
</dbReference>
<evidence type="ECO:0000313" key="2">
    <source>
        <dbReference type="EMBL" id="SFK65947.1"/>
    </source>
</evidence>
<proteinExistence type="predicted"/>
<dbReference type="Proteomes" id="UP000199533">
    <property type="component" value="Unassembled WGS sequence"/>
</dbReference>
<dbReference type="Gene3D" id="3.90.1570.50">
    <property type="match status" value="1"/>
</dbReference>
<feature type="domain" description="Restriction endonuclease type I HsdR N-terminal" evidence="1">
    <location>
        <begin position="52"/>
        <end position="88"/>
    </location>
</feature>
<dbReference type="GO" id="GO:0009307">
    <property type="term" value="P:DNA restriction-modification system"/>
    <property type="evidence" value="ECO:0007669"/>
    <property type="project" value="UniProtKB-KW"/>
</dbReference>
<dbReference type="GO" id="GO:0009035">
    <property type="term" value="F:type I site-specific deoxyribonuclease activity"/>
    <property type="evidence" value="ECO:0007669"/>
    <property type="project" value="UniProtKB-EC"/>
</dbReference>